<dbReference type="AlphaFoldDB" id="A0A2U1S8E5"/>
<protein>
    <submittedName>
        <fullName evidence="2">Uncharacterized protein</fullName>
    </submittedName>
</protein>
<keyword evidence="1" id="KW-1133">Transmembrane helix</keyword>
<reference evidence="2 3" key="1">
    <citation type="submission" date="2017-03" db="EMBL/GenBank/DDBJ databases">
        <title>Genome sequence of Methanobrevibacter wosei.</title>
        <authorList>
            <person name="Poehlein A."/>
            <person name="Seedorf H."/>
            <person name="Daniel R."/>
        </authorList>
    </citation>
    <scope>NUCLEOTIDE SEQUENCE [LARGE SCALE GENOMIC DNA]</scope>
    <source>
        <strain evidence="2 3">DSM 11979</strain>
    </source>
</reference>
<dbReference type="Proteomes" id="UP000245577">
    <property type="component" value="Unassembled WGS sequence"/>
</dbReference>
<organism evidence="2 3">
    <name type="scientific">Methanobrevibacter woesei</name>
    <dbReference type="NCBI Taxonomy" id="190976"/>
    <lineage>
        <taxon>Archaea</taxon>
        <taxon>Methanobacteriati</taxon>
        <taxon>Methanobacteriota</taxon>
        <taxon>Methanomada group</taxon>
        <taxon>Methanobacteria</taxon>
        <taxon>Methanobacteriales</taxon>
        <taxon>Methanobacteriaceae</taxon>
        <taxon>Methanobrevibacter</taxon>
    </lineage>
</organism>
<keyword evidence="1" id="KW-0812">Transmembrane</keyword>
<evidence type="ECO:0000313" key="2">
    <source>
        <dbReference type="EMBL" id="PWB86258.1"/>
    </source>
</evidence>
<evidence type="ECO:0000256" key="1">
    <source>
        <dbReference type="SAM" id="Phobius"/>
    </source>
</evidence>
<evidence type="ECO:0000313" key="3">
    <source>
        <dbReference type="Proteomes" id="UP000245577"/>
    </source>
</evidence>
<accession>A0A2U1S8E5</accession>
<keyword evidence="1" id="KW-0472">Membrane</keyword>
<feature type="transmembrane region" description="Helical" evidence="1">
    <location>
        <begin position="12"/>
        <end position="29"/>
    </location>
</feature>
<keyword evidence="3" id="KW-1185">Reference proteome</keyword>
<dbReference type="EMBL" id="MZGU01000004">
    <property type="protein sequence ID" value="PWB86258.1"/>
    <property type="molecule type" value="Genomic_DNA"/>
</dbReference>
<dbReference type="OrthoDB" id="76191at2157"/>
<dbReference type="RefSeq" id="WP_116669889.1">
    <property type="nucleotide sequence ID" value="NZ_MZGU01000004.1"/>
</dbReference>
<sequence>MSYEWRNTSLKIIGTLFCACVLIFAFSFVSNAEFSGKTIAETYDLPIGQSVYDGDSILGEFDNMKVPLLSNARFIFNEIVSLDLGGLLLTVSTGTVPFDFSTVSSGHIDSYGKAYGFDGPGYLTLDGDNLVVHPPDTYIWGYSFPYKVLTKTSSGVDVVENGTVIDSIPTEEIKNTDYANDYYNNTTIVNWFNSNKEGSNFTLERGITSFSDGRSDVSFKQVESIFGSNVSDYVAAYPDGTPIVLYMGNTTETEGELAYTSLGSHPQYGDSIREYNARQFVDAWNNTVIPPESQGNGRAYVDFGSAVDPDAPGGAASHGVCPPARALRNVVLAEGFELPVGMVNDEDAVLFGFHPSEDIKITNNHDYPVKIVMWTEGSGTGMLIYAQIIRYEPTNETSTNSTNTIS</sequence>
<proteinExistence type="predicted"/>
<comment type="caution">
    <text evidence="2">The sequence shown here is derived from an EMBL/GenBank/DDBJ whole genome shotgun (WGS) entry which is preliminary data.</text>
</comment>
<gene>
    <name evidence="2" type="ORF">MBBWO_11120</name>
</gene>
<name>A0A2U1S8E5_9EURY</name>